<gene>
    <name evidence="1" type="ORF">HYPBUDRAFT_168675</name>
</gene>
<dbReference type="InterPro" id="IPR048920">
    <property type="entry name" value="REC102"/>
</dbReference>
<dbReference type="RefSeq" id="XP_020074292.1">
    <property type="nucleotide sequence ID" value="XM_020222814.1"/>
</dbReference>
<dbReference type="AlphaFoldDB" id="A0A1E4RDN5"/>
<evidence type="ECO:0000313" key="2">
    <source>
        <dbReference type="Proteomes" id="UP000095085"/>
    </source>
</evidence>
<dbReference type="GeneID" id="30997363"/>
<evidence type="ECO:0000313" key="1">
    <source>
        <dbReference type="EMBL" id="ODV65225.1"/>
    </source>
</evidence>
<sequence length="282" mass="32388">MKDQLCIKNGQDVFSLRYDTGVSNYNCEENACLDTVVIPHTNLSVYVNISINGCRTDWSQWKLLNDAIAQSMTESGIWNSLQYQPSLHIDNDENTGFKLNLKCQVIPQLQNDLSKIESLGRFCLLILNFNYNTPESKLSLPKLLESLHYLLASLILNLEYKFPLVFSVHGRKLLQNNYPWMITNINEVLSLQLENETSVYEKNRNLVLMKLISDLQKKTLNEFNTINIMKECDASSSRRKSCEFFKAKSASDTNYVSRTSIKNIVYSFGIINIERILSSLTK</sequence>
<organism evidence="1 2">
    <name type="scientific">Hyphopichia burtonii NRRL Y-1933</name>
    <dbReference type="NCBI Taxonomy" id="984485"/>
    <lineage>
        <taxon>Eukaryota</taxon>
        <taxon>Fungi</taxon>
        <taxon>Dikarya</taxon>
        <taxon>Ascomycota</taxon>
        <taxon>Saccharomycotina</taxon>
        <taxon>Pichiomycetes</taxon>
        <taxon>Debaryomycetaceae</taxon>
        <taxon>Hyphopichia</taxon>
    </lineage>
</organism>
<dbReference type="Proteomes" id="UP000095085">
    <property type="component" value="Unassembled WGS sequence"/>
</dbReference>
<proteinExistence type="predicted"/>
<accession>A0A1E4RDN5</accession>
<protein>
    <submittedName>
        <fullName evidence="1">Uncharacterized protein</fullName>
    </submittedName>
</protein>
<name>A0A1E4RDN5_9ASCO</name>
<reference evidence="2" key="1">
    <citation type="submission" date="2016-05" db="EMBL/GenBank/DDBJ databases">
        <title>Comparative genomics of biotechnologically important yeasts.</title>
        <authorList>
            <consortium name="DOE Joint Genome Institute"/>
            <person name="Riley R."/>
            <person name="Haridas S."/>
            <person name="Wolfe K.H."/>
            <person name="Lopes M.R."/>
            <person name="Hittinger C.T."/>
            <person name="Goker M."/>
            <person name="Salamov A."/>
            <person name="Wisecaver J."/>
            <person name="Long T.M."/>
            <person name="Aerts A.L."/>
            <person name="Barry K."/>
            <person name="Choi C."/>
            <person name="Clum A."/>
            <person name="Coughlan A.Y."/>
            <person name="Deshpande S."/>
            <person name="Douglass A.P."/>
            <person name="Hanson S.J."/>
            <person name="Klenk H.-P."/>
            <person name="Labutti K."/>
            <person name="Lapidus A."/>
            <person name="Lindquist E."/>
            <person name="Lipzen A."/>
            <person name="Meier-Kolthoff J.P."/>
            <person name="Ohm R.A."/>
            <person name="Otillar R.P."/>
            <person name="Pangilinan J."/>
            <person name="Peng Y."/>
            <person name="Rokas A."/>
            <person name="Rosa C.A."/>
            <person name="Scheuner C."/>
            <person name="Sibirny A.A."/>
            <person name="Slot J.C."/>
            <person name="Stielow J.B."/>
            <person name="Sun H."/>
            <person name="Kurtzman C.P."/>
            <person name="Blackwell M."/>
            <person name="Grigoriev I.V."/>
            <person name="Jeffries T.W."/>
        </authorList>
    </citation>
    <scope>NUCLEOTIDE SEQUENCE [LARGE SCALE GENOMIC DNA]</scope>
    <source>
        <strain evidence="2">NRRL Y-1933</strain>
    </source>
</reference>
<dbReference type="OrthoDB" id="4026184at2759"/>
<dbReference type="EMBL" id="KV454545">
    <property type="protein sequence ID" value="ODV65225.1"/>
    <property type="molecule type" value="Genomic_DNA"/>
</dbReference>
<dbReference type="Pfam" id="PF21736">
    <property type="entry name" value="REC102"/>
    <property type="match status" value="1"/>
</dbReference>
<keyword evidence="2" id="KW-1185">Reference proteome</keyword>